<dbReference type="InterPro" id="IPR002018">
    <property type="entry name" value="CarbesteraseB"/>
</dbReference>
<evidence type="ECO:0000256" key="3">
    <source>
        <dbReference type="ARBA" id="ARBA00022801"/>
    </source>
</evidence>
<evidence type="ECO:0000259" key="10">
    <source>
        <dbReference type="Pfam" id="PF00135"/>
    </source>
</evidence>
<dbReference type="InterPro" id="IPR019826">
    <property type="entry name" value="Carboxylesterase_B_AS"/>
</dbReference>
<dbReference type="InterPro" id="IPR050309">
    <property type="entry name" value="Type-B_Carboxylest/Lipase"/>
</dbReference>
<evidence type="ECO:0000256" key="4">
    <source>
        <dbReference type="ARBA" id="ARBA00022867"/>
    </source>
</evidence>
<proteinExistence type="evidence at transcript level"/>
<dbReference type="ESTHER" id="lepde-a0a0a7eqm6">
    <property type="family name" value="Carb_B_Arthropoda"/>
</dbReference>
<comment type="similarity">
    <text evidence="1 9">Belongs to the type-B carboxylesterase/lipase family.</text>
</comment>
<evidence type="ECO:0000256" key="1">
    <source>
        <dbReference type="ARBA" id="ARBA00005964"/>
    </source>
</evidence>
<dbReference type="SUPFAM" id="SSF53474">
    <property type="entry name" value="alpha/beta-Hydrolases"/>
    <property type="match status" value="1"/>
</dbReference>
<dbReference type="AlphaFoldDB" id="A0A0A7EQM6"/>
<dbReference type="PROSITE" id="PS00941">
    <property type="entry name" value="CARBOXYLESTERASE_B_2"/>
    <property type="match status" value="1"/>
</dbReference>
<dbReference type="PROSITE" id="PS00122">
    <property type="entry name" value="CARBOXYLESTERASE_B_1"/>
    <property type="match status" value="1"/>
</dbReference>
<feature type="active site" description="Acyl-ester intermediate" evidence="8">
    <location>
        <position position="207"/>
    </location>
</feature>
<keyword evidence="2" id="KW-0719">Serine esterase</keyword>
<feature type="active site" description="Charge relay system" evidence="8">
    <location>
        <position position="449"/>
    </location>
</feature>
<feature type="signal peptide" evidence="9">
    <location>
        <begin position="1"/>
        <end position="22"/>
    </location>
</feature>
<keyword evidence="5" id="KW-1015">Disulfide bond</keyword>
<accession>A0A0A7EQM6</accession>
<protein>
    <recommendedName>
        <fullName evidence="9">Carboxylic ester hydrolase</fullName>
        <ecNumber evidence="9">3.1.1.-</ecNumber>
    </recommendedName>
</protein>
<keyword evidence="3 9" id="KW-0378">Hydrolase</keyword>
<dbReference type="PANTHER" id="PTHR11559">
    <property type="entry name" value="CARBOXYLESTERASE"/>
    <property type="match status" value="1"/>
</dbReference>
<reference evidence="11" key="1">
    <citation type="submission" date="2014-07" db="EMBL/GenBank/DDBJ databases">
        <title>Identification of esterase genes and their expression profiles in several pesticides treated Colorado potato beetle, Leptinotarsa decemlineata.</title>
        <authorList>
            <person name="Lv F."/>
            <person name="Fu K."/>
        </authorList>
    </citation>
    <scope>NUCLEOTIDE SEQUENCE</scope>
</reference>
<keyword evidence="9" id="KW-0732">Signal</keyword>
<comment type="catalytic activity">
    <reaction evidence="7">
        <text>acetylcholine + H2O = choline + acetate + H(+)</text>
        <dbReference type="Rhea" id="RHEA:17561"/>
        <dbReference type="ChEBI" id="CHEBI:15354"/>
        <dbReference type="ChEBI" id="CHEBI:15355"/>
        <dbReference type="ChEBI" id="CHEBI:15377"/>
        <dbReference type="ChEBI" id="CHEBI:15378"/>
        <dbReference type="ChEBI" id="CHEBI:30089"/>
        <dbReference type="EC" id="3.1.1.7"/>
    </reaction>
</comment>
<feature type="active site" description="Charge relay system" evidence="8">
    <location>
        <position position="333"/>
    </location>
</feature>
<dbReference type="Pfam" id="PF00135">
    <property type="entry name" value="COesterase"/>
    <property type="match status" value="1"/>
</dbReference>
<dbReference type="Gene3D" id="3.40.50.1820">
    <property type="entry name" value="alpha/beta hydrolase"/>
    <property type="match status" value="1"/>
</dbReference>
<feature type="chain" id="PRO_5005109486" description="Carboxylic ester hydrolase" evidence="9">
    <location>
        <begin position="23"/>
        <end position="555"/>
    </location>
</feature>
<feature type="domain" description="Carboxylesterase type B" evidence="10">
    <location>
        <begin position="24"/>
        <end position="537"/>
    </location>
</feature>
<evidence type="ECO:0000256" key="2">
    <source>
        <dbReference type="ARBA" id="ARBA00022487"/>
    </source>
</evidence>
<dbReference type="InterPro" id="IPR029058">
    <property type="entry name" value="AB_hydrolase_fold"/>
</dbReference>
<keyword evidence="6" id="KW-0325">Glycoprotein</keyword>
<keyword evidence="4" id="KW-0531">Neurotransmitter degradation</keyword>
<dbReference type="EMBL" id="KM220570">
    <property type="protein sequence ID" value="AIY68361.1"/>
    <property type="molecule type" value="mRNA"/>
</dbReference>
<dbReference type="InterPro" id="IPR000997">
    <property type="entry name" value="Cholinesterase"/>
</dbReference>
<evidence type="ECO:0000256" key="5">
    <source>
        <dbReference type="ARBA" id="ARBA00023157"/>
    </source>
</evidence>
<dbReference type="GO" id="GO:0003990">
    <property type="term" value="F:acetylcholinesterase activity"/>
    <property type="evidence" value="ECO:0007669"/>
    <property type="project" value="UniProtKB-EC"/>
</dbReference>
<dbReference type="InterPro" id="IPR019819">
    <property type="entry name" value="Carboxylesterase_B_CS"/>
</dbReference>
<dbReference type="PRINTS" id="PR00878">
    <property type="entry name" value="CHOLNESTRASE"/>
</dbReference>
<evidence type="ECO:0000313" key="11">
    <source>
        <dbReference type="EMBL" id="AIY68361.1"/>
    </source>
</evidence>
<sequence>MPFPQFSSLLLFLSMIFCLVVSELLVELPNGLIQGYTRKSPNNVAFNAFQGIPYAKPPLGKLRFQPPVPADNWEGILQTKKDGSRCYSVKKDTKDENEDCLFINVYTPVLKIENATLLPVMVYFYGGGFRDGASQYNVYGPDYLIEHDVVMVSMNYRLGPFGFLTTGDDVIPGNVGLKDQVFALKWVQNNIALFGGDNTKVTIFGQSAGAASVGFHIVSKQSTGLFRAGIAESGSALSNWGYLADPKPYGYELASKINSSINLETNEDLLEFLQSVPAKVIDIASTKTTNIHHPLPVIEVEHEGAFLTKSMYSMLESGEINKVPLLMGVNSEEHIYQAQDMESLYTTAENYNKQLSKLIPENMNLKNKTDADIVGKKIKEIYMKSDSNMQDNLGLTIAYKSESRFYNPCMRHAQLQSKYTDVYFYQFSYAGVLGENTNISLPGAEKCTHGEELYYIFKRKMNSYDNADLSLFSEADVLTQKRMVKIWTNFAKYMNPTPTKDPLLQNISWPKMDTDETPFVNIANDLSIQSEVKNGRYLKWIQIFEEYSKHPLIVF</sequence>
<dbReference type="EC" id="3.1.1.-" evidence="9"/>
<evidence type="ECO:0000256" key="7">
    <source>
        <dbReference type="ARBA" id="ARBA00048484"/>
    </source>
</evidence>
<organism evidence="11">
    <name type="scientific">Leptinotarsa decemlineata</name>
    <name type="common">Colorado potato beetle</name>
    <name type="synonym">Doryphora decemlineata</name>
    <dbReference type="NCBI Taxonomy" id="7539"/>
    <lineage>
        <taxon>Eukaryota</taxon>
        <taxon>Metazoa</taxon>
        <taxon>Ecdysozoa</taxon>
        <taxon>Arthropoda</taxon>
        <taxon>Hexapoda</taxon>
        <taxon>Insecta</taxon>
        <taxon>Pterygota</taxon>
        <taxon>Neoptera</taxon>
        <taxon>Endopterygota</taxon>
        <taxon>Coleoptera</taxon>
        <taxon>Polyphaga</taxon>
        <taxon>Cucujiformia</taxon>
        <taxon>Chrysomeloidea</taxon>
        <taxon>Chrysomelidae</taxon>
        <taxon>Chrysomelinae</taxon>
        <taxon>Doryphorini</taxon>
        <taxon>Leptinotarsa</taxon>
    </lineage>
</organism>
<name>A0A0A7EQM6_LEPDE</name>
<evidence type="ECO:0000256" key="9">
    <source>
        <dbReference type="RuleBase" id="RU361235"/>
    </source>
</evidence>
<evidence type="ECO:0000256" key="6">
    <source>
        <dbReference type="ARBA" id="ARBA00023180"/>
    </source>
</evidence>
<dbReference type="OrthoDB" id="19653at2759"/>
<evidence type="ECO:0000256" key="8">
    <source>
        <dbReference type="PIRSR" id="PIRSR600997-1"/>
    </source>
</evidence>